<evidence type="ECO:0000313" key="2">
    <source>
        <dbReference type="EMBL" id="QBZ55853.1"/>
    </source>
</evidence>
<sequence length="190" mass="20722">MASFLLMLAAAASMVTGCEIPTEELPNSIAEEFAIQVQNPAFPEIHNRLYNIWSSGGGDQHPFLSPAGNSTDELTLVDGVITMATVVPTIRAVINGEYTETDNTTKLFMTERGDPRAIFHPVYSCNPDTDELQTELAFVARALEGEAPGGHICVRSASGERHEFRWSPAGNPTEDPERPCMPVNLVVYRS</sequence>
<evidence type="ECO:0000313" key="3">
    <source>
        <dbReference type="Proteomes" id="UP000294847"/>
    </source>
</evidence>
<dbReference type="Pfam" id="PF25486">
    <property type="entry name" value="DUF7909"/>
    <property type="match status" value="1"/>
</dbReference>
<gene>
    <name evidence="2" type="ORF">PoMZ_00759</name>
</gene>
<name>A0A4P7N118_PYROR</name>
<evidence type="ECO:0000259" key="1">
    <source>
        <dbReference type="Pfam" id="PF25486"/>
    </source>
</evidence>
<proteinExistence type="predicted"/>
<feature type="domain" description="DUF7909" evidence="1">
    <location>
        <begin position="20"/>
        <end position="189"/>
    </location>
</feature>
<protein>
    <recommendedName>
        <fullName evidence="1">DUF7909 domain-containing protein</fullName>
    </recommendedName>
</protein>
<dbReference type="Proteomes" id="UP000294847">
    <property type="component" value="Chromosome 2"/>
</dbReference>
<dbReference type="VEuPathDB" id="FungiDB:M_BR32_EuGene_00006421"/>
<accession>A0A4P7N118</accession>
<dbReference type="AlphaFoldDB" id="A0A4P7N118"/>
<organism evidence="2 3">
    <name type="scientific">Pyricularia oryzae</name>
    <name type="common">Rice blast fungus</name>
    <name type="synonym">Magnaporthe oryzae</name>
    <dbReference type="NCBI Taxonomy" id="318829"/>
    <lineage>
        <taxon>Eukaryota</taxon>
        <taxon>Fungi</taxon>
        <taxon>Dikarya</taxon>
        <taxon>Ascomycota</taxon>
        <taxon>Pezizomycotina</taxon>
        <taxon>Sordariomycetes</taxon>
        <taxon>Sordariomycetidae</taxon>
        <taxon>Magnaporthales</taxon>
        <taxon>Pyriculariaceae</taxon>
        <taxon>Pyricularia</taxon>
    </lineage>
</organism>
<dbReference type="InterPro" id="IPR057231">
    <property type="entry name" value="DUF7909"/>
</dbReference>
<dbReference type="EMBL" id="CP034205">
    <property type="protein sequence ID" value="QBZ55853.1"/>
    <property type="molecule type" value="Genomic_DNA"/>
</dbReference>
<reference evidence="2 3" key="1">
    <citation type="journal article" date="2019" name="Mol. Biol. Evol.">
        <title>Blast fungal genomes show frequent chromosomal changes, gene gains and losses, and effector gene turnover.</title>
        <authorList>
            <person name="Gomez Luciano L.B."/>
            <person name="Jason Tsai I."/>
            <person name="Chuma I."/>
            <person name="Tosa Y."/>
            <person name="Chen Y.H."/>
            <person name="Li J.Y."/>
            <person name="Li M.Y."/>
            <person name="Jade Lu M.Y."/>
            <person name="Nakayashiki H."/>
            <person name="Li W.H."/>
        </authorList>
    </citation>
    <scope>NUCLEOTIDE SEQUENCE [LARGE SCALE GENOMIC DNA]</scope>
    <source>
        <strain evidence="2">MZ5-1-6</strain>
    </source>
</reference>